<accession>A0A067BHW9</accession>
<dbReference type="KEGG" id="spar:SPRG_18139"/>
<feature type="non-terminal residue" evidence="2">
    <location>
        <position position="1"/>
    </location>
</feature>
<reference evidence="2 3" key="1">
    <citation type="journal article" date="2013" name="PLoS Genet.">
        <title>Distinctive expansion of potential virulence genes in the genome of the oomycete fish pathogen Saprolegnia parasitica.</title>
        <authorList>
            <person name="Jiang R.H."/>
            <person name="de Bruijn I."/>
            <person name="Haas B.J."/>
            <person name="Belmonte R."/>
            <person name="Lobach L."/>
            <person name="Christie J."/>
            <person name="van den Ackerveken G."/>
            <person name="Bottin A."/>
            <person name="Bulone V."/>
            <person name="Diaz-Moreno S.M."/>
            <person name="Dumas B."/>
            <person name="Fan L."/>
            <person name="Gaulin E."/>
            <person name="Govers F."/>
            <person name="Grenville-Briggs L.J."/>
            <person name="Horner N.R."/>
            <person name="Levin J.Z."/>
            <person name="Mammella M."/>
            <person name="Meijer H.J."/>
            <person name="Morris P."/>
            <person name="Nusbaum C."/>
            <person name="Oome S."/>
            <person name="Phillips A.J."/>
            <person name="van Rooyen D."/>
            <person name="Rzeszutek E."/>
            <person name="Saraiva M."/>
            <person name="Secombes C.J."/>
            <person name="Seidl M.F."/>
            <person name="Snel B."/>
            <person name="Stassen J.H."/>
            <person name="Sykes S."/>
            <person name="Tripathy S."/>
            <person name="van den Berg H."/>
            <person name="Vega-Arreguin J.C."/>
            <person name="Wawra S."/>
            <person name="Young S.K."/>
            <person name="Zeng Q."/>
            <person name="Dieguez-Uribeondo J."/>
            <person name="Russ C."/>
            <person name="Tyler B.M."/>
            <person name="van West P."/>
        </authorList>
    </citation>
    <scope>NUCLEOTIDE SEQUENCE [LARGE SCALE GENOMIC DNA]</scope>
    <source>
        <strain evidence="2 3">CBS 223.65</strain>
    </source>
</reference>
<proteinExistence type="predicted"/>
<feature type="region of interest" description="Disordered" evidence="1">
    <location>
        <begin position="1"/>
        <end position="26"/>
    </location>
</feature>
<dbReference type="Proteomes" id="UP000030745">
    <property type="component" value="Unassembled WGS sequence"/>
</dbReference>
<evidence type="ECO:0000313" key="3">
    <source>
        <dbReference type="Proteomes" id="UP000030745"/>
    </source>
</evidence>
<dbReference type="RefSeq" id="XP_012212965.1">
    <property type="nucleotide sequence ID" value="XM_012357575.1"/>
</dbReference>
<sequence length="56" mass="6095">RSKHDATNSTALSSGTLTPSTTMGCHERPLVTYDTKQVRVAPVDAMELDHIRLSVV</sequence>
<dbReference type="AlphaFoldDB" id="A0A067BHW9"/>
<evidence type="ECO:0000256" key="1">
    <source>
        <dbReference type="SAM" id="MobiDB-lite"/>
    </source>
</evidence>
<dbReference type="VEuPathDB" id="FungiDB:SPRG_18139"/>
<organism evidence="2 3">
    <name type="scientific">Saprolegnia parasitica (strain CBS 223.65)</name>
    <dbReference type="NCBI Taxonomy" id="695850"/>
    <lineage>
        <taxon>Eukaryota</taxon>
        <taxon>Sar</taxon>
        <taxon>Stramenopiles</taxon>
        <taxon>Oomycota</taxon>
        <taxon>Saprolegniomycetes</taxon>
        <taxon>Saprolegniales</taxon>
        <taxon>Saprolegniaceae</taxon>
        <taxon>Saprolegnia</taxon>
    </lineage>
</organism>
<evidence type="ECO:0000313" key="2">
    <source>
        <dbReference type="EMBL" id="KDO16325.1"/>
    </source>
</evidence>
<name>A0A067BHW9_SAPPC</name>
<protein>
    <submittedName>
        <fullName evidence="2">Uncharacterized protein</fullName>
    </submittedName>
</protein>
<dbReference type="EMBL" id="KK584190">
    <property type="protein sequence ID" value="KDO16325.1"/>
    <property type="molecule type" value="Genomic_DNA"/>
</dbReference>
<keyword evidence="3" id="KW-1185">Reference proteome</keyword>
<dbReference type="GeneID" id="24139665"/>
<feature type="compositionally biased region" description="Polar residues" evidence="1">
    <location>
        <begin position="7"/>
        <end position="23"/>
    </location>
</feature>
<gene>
    <name evidence="2" type="ORF">SPRG_18139</name>
</gene>